<organism evidence="1">
    <name type="scientific">marine sediment metagenome</name>
    <dbReference type="NCBI Taxonomy" id="412755"/>
    <lineage>
        <taxon>unclassified sequences</taxon>
        <taxon>metagenomes</taxon>
        <taxon>ecological metagenomes</taxon>
    </lineage>
</organism>
<protein>
    <submittedName>
        <fullName evidence="1">Uncharacterized protein</fullName>
    </submittedName>
</protein>
<reference evidence="1" key="1">
    <citation type="journal article" date="2015" name="Nature">
        <title>Complex archaea that bridge the gap between prokaryotes and eukaryotes.</title>
        <authorList>
            <person name="Spang A."/>
            <person name="Saw J.H."/>
            <person name="Jorgensen S.L."/>
            <person name="Zaremba-Niedzwiedzka K."/>
            <person name="Martijn J."/>
            <person name="Lind A.E."/>
            <person name="van Eijk R."/>
            <person name="Schleper C."/>
            <person name="Guy L."/>
            <person name="Ettema T.J."/>
        </authorList>
    </citation>
    <scope>NUCLEOTIDE SEQUENCE</scope>
</reference>
<comment type="caution">
    <text evidence="1">The sequence shown here is derived from an EMBL/GenBank/DDBJ whole genome shotgun (WGS) entry which is preliminary data.</text>
</comment>
<gene>
    <name evidence="1" type="ORF">LCGC14_0650180</name>
</gene>
<proteinExistence type="predicted"/>
<evidence type="ECO:0000313" key="1">
    <source>
        <dbReference type="EMBL" id="KKN48699.1"/>
    </source>
</evidence>
<name>A0A0F9R1S8_9ZZZZ</name>
<dbReference type="EMBL" id="LAZR01001208">
    <property type="protein sequence ID" value="KKN48699.1"/>
    <property type="molecule type" value="Genomic_DNA"/>
</dbReference>
<accession>A0A0F9R1S8</accession>
<dbReference type="AlphaFoldDB" id="A0A0F9R1S8"/>
<sequence length="105" mass="11234">MARKKETQAQKMEKMIKKVLKGHQGTTVSNNVFTGIKFDAEIASTITAIAEGLIENAKGLRALSGFLKASSVSIGSLLEIGASLAPGEVEMEKGVRTYDTFGEEE</sequence>